<organism evidence="3 4">
    <name type="scientific">Pseudodonghicola flavimaris</name>
    <dbReference type="NCBI Taxonomy" id="3050036"/>
    <lineage>
        <taxon>Bacteria</taxon>
        <taxon>Pseudomonadati</taxon>
        <taxon>Pseudomonadota</taxon>
        <taxon>Alphaproteobacteria</taxon>
        <taxon>Rhodobacterales</taxon>
        <taxon>Paracoccaceae</taxon>
        <taxon>Pseudodonghicola</taxon>
    </lineage>
</organism>
<name>A0ABT7F3P5_9RHOB</name>
<dbReference type="Proteomes" id="UP001243757">
    <property type="component" value="Unassembled WGS sequence"/>
</dbReference>
<proteinExistence type="predicted"/>
<dbReference type="InterPro" id="IPR050557">
    <property type="entry name" value="RTX_toxin/Mannuronan_C5-epim"/>
</dbReference>
<dbReference type="PRINTS" id="PR00313">
    <property type="entry name" value="CABNDNGRPT"/>
</dbReference>
<keyword evidence="4" id="KW-1185">Reference proteome</keyword>
<evidence type="ECO:0000313" key="3">
    <source>
        <dbReference type="EMBL" id="MDK3019234.1"/>
    </source>
</evidence>
<dbReference type="Pfam" id="PF00353">
    <property type="entry name" value="HemolysinCabind"/>
    <property type="match status" value="3"/>
</dbReference>
<dbReference type="RefSeq" id="WP_284482037.1">
    <property type="nucleotide sequence ID" value="NZ_JASNJD010000013.1"/>
</dbReference>
<comment type="caution">
    <text evidence="3">The sequence shown here is derived from an EMBL/GenBank/DDBJ whole genome shotgun (WGS) entry which is preliminary data.</text>
</comment>
<dbReference type="PROSITE" id="PS00330">
    <property type="entry name" value="HEMOLYSIN_CALCIUM"/>
    <property type="match status" value="3"/>
</dbReference>
<comment type="subcellular location">
    <subcellularLocation>
        <location evidence="1">Secreted</location>
    </subcellularLocation>
</comment>
<dbReference type="PANTHER" id="PTHR38340:SF1">
    <property type="entry name" value="S-LAYER PROTEIN"/>
    <property type="match status" value="1"/>
</dbReference>
<evidence type="ECO:0000256" key="2">
    <source>
        <dbReference type="ARBA" id="ARBA00022525"/>
    </source>
</evidence>
<gene>
    <name evidence="3" type="ORF">QO033_16260</name>
</gene>
<dbReference type="PANTHER" id="PTHR38340">
    <property type="entry name" value="S-LAYER PROTEIN"/>
    <property type="match status" value="1"/>
</dbReference>
<dbReference type="InterPro" id="IPR018511">
    <property type="entry name" value="Hemolysin-typ_Ca-bd_CS"/>
</dbReference>
<dbReference type="SUPFAM" id="SSF51120">
    <property type="entry name" value="beta-Roll"/>
    <property type="match status" value="2"/>
</dbReference>
<reference evidence="3 4" key="1">
    <citation type="submission" date="2023-05" db="EMBL/GenBank/DDBJ databases">
        <title>Pseudodonghicola sp. nov.</title>
        <authorList>
            <person name="Huang J."/>
        </authorList>
    </citation>
    <scope>NUCLEOTIDE SEQUENCE [LARGE SCALE GENOMIC DNA]</scope>
    <source>
        <strain evidence="3 4">IC7</strain>
    </source>
</reference>
<evidence type="ECO:0000256" key="1">
    <source>
        <dbReference type="ARBA" id="ARBA00004613"/>
    </source>
</evidence>
<dbReference type="InterPro" id="IPR001343">
    <property type="entry name" value="Hemolysn_Ca-bd"/>
</dbReference>
<dbReference type="EMBL" id="JASNJD010000013">
    <property type="protein sequence ID" value="MDK3019234.1"/>
    <property type="molecule type" value="Genomic_DNA"/>
</dbReference>
<dbReference type="Gene3D" id="2.150.10.10">
    <property type="entry name" value="Serralysin-like metalloprotease, C-terminal"/>
    <property type="match status" value="3"/>
</dbReference>
<sequence>MRVVSYVPFQVENLFFQGTVTERTATRIVVEGEIAGRKAIYDGAFTHSGGITTGVIEGLRLFSGETRQVVFSGASWDAASYFSALTTAVTGGGAQPLIDLVTAENDVAIGSEFFDVFRGGAGADRVSGKAGDDYISGDGGNDVGFGGLGNDHLYGGRGNDRLQGGENDDMLTGNKGDDILIGGTGRDVFYGGFGRDTFFIDDDDYVIEGGPGRDTLSFETYDAGVTLTGTHGFLPYFEMRVWGTLQEISGMEIVLGTAFSDCLYVNGFAQTVKAGAGDDGIQGGLIDEKFFGGNGADVLAGGDGADRLFGGRHGDTLHGQDGRDHLFGGNGADVLIGGRGQDMLTGGRGADVFAFNRGHGANDEVLDFEDGIDLLQFGEVAYAFDDLTIVDEAGGARISAGNVSVLVHDIAAADLTAEDVLFGRVTDYVFFPECG</sequence>
<dbReference type="InterPro" id="IPR011049">
    <property type="entry name" value="Serralysin-like_metalloprot_C"/>
</dbReference>
<evidence type="ECO:0000313" key="4">
    <source>
        <dbReference type="Proteomes" id="UP001243757"/>
    </source>
</evidence>
<accession>A0ABT7F3P5</accession>
<keyword evidence="2" id="KW-0964">Secreted</keyword>
<protein>
    <submittedName>
        <fullName evidence="3">Calcium-binding protein</fullName>
    </submittedName>
</protein>